<reference evidence="1 2" key="1">
    <citation type="submission" date="2019-02" db="EMBL/GenBank/DDBJ databases">
        <title>Deep-cultivation of Planctomycetes and their phenomic and genomic characterization uncovers novel biology.</title>
        <authorList>
            <person name="Wiegand S."/>
            <person name="Jogler M."/>
            <person name="Boedeker C."/>
            <person name="Pinto D."/>
            <person name="Vollmers J."/>
            <person name="Rivas-Marin E."/>
            <person name="Kohn T."/>
            <person name="Peeters S.H."/>
            <person name="Heuer A."/>
            <person name="Rast P."/>
            <person name="Oberbeckmann S."/>
            <person name="Bunk B."/>
            <person name="Jeske O."/>
            <person name="Meyerdierks A."/>
            <person name="Storesund J.E."/>
            <person name="Kallscheuer N."/>
            <person name="Luecker S."/>
            <person name="Lage O.M."/>
            <person name="Pohl T."/>
            <person name="Merkel B.J."/>
            <person name="Hornburger P."/>
            <person name="Mueller R.-W."/>
            <person name="Bruemmer F."/>
            <person name="Labrenz M."/>
            <person name="Spormann A.M."/>
            <person name="Op den Camp H."/>
            <person name="Overmann J."/>
            <person name="Amann R."/>
            <person name="Jetten M.S.M."/>
            <person name="Mascher T."/>
            <person name="Medema M.H."/>
            <person name="Devos D.P."/>
            <person name="Kaster A.-K."/>
            <person name="Ovreas L."/>
            <person name="Rohde M."/>
            <person name="Galperin M.Y."/>
            <person name="Jogler C."/>
        </authorList>
    </citation>
    <scope>NUCLEOTIDE SEQUENCE [LARGE SCALE GENOMIC DNA]</scope>
    <source>
        <strain evidence="1 2">Pla85_3_4</strain>
    </source>
</reference>
<dbReference type="EMBL" id="CP036433">
    <property type="protein sequence ID" value="QDU94753.1"/>
    <property type="molecule type" value="Genomic_DNA"/>
</dbReference>
<dbReference type="KEGG" id="lcre:Pla8534_25600"/>
<evidence type="ECO:0000313" key="2">
    <source>
        <dbReference type="Proteomes" id="UP000317648"/>
    </source>
</evidence>
<dbReference type="Proteomes" id="UP000317648">
    <property type="component" value="Chromosome"/>
</dbReference>
<evidence type="ECO:0008006" key="3">
    <source>
        <dbReference type="Google" id="ProtNLM"/>
    </source>
</evidence>
<keyword evidence="2" id="KW-1185">Reference proteome</keyword>
<gene>
    <name evidence="1" type="ORF">Pla8534_25600</name>
</gene>
<dbReference type="RefSeq" id="WP_145053429.1">
    <property type="nucleotide sequence ID" value="NZ_CP036433.1"/>
</dbReference>
<name>A0A518DSD4_9BACT</name>
<organism evidence="1 2">
    <name type="scientific">Lignipirellula cremea</name>
    <dbReference type="NCBI Taxonomy" id="2528010"/>
    <lineage>
        <taxon>Bacteria</taxon>
        <taxon>Pseudomonadati</taxon>
        <taxon>Planctomycetota</taxon>
        <taxon>Planctomycetia</taxon>
        <taxon>Pirellulales</taxon>
        <taxon>Pirellulaceae</taxon>
        <taxon>Lignipirellula</taxon>
    </lineage>
</organism>
<dbReference type="AlphaFoldDB" id="A0A518DSD4"/>
<protein>
    <recommendedName>
        <fullName evidence="3">SPOR domain-containing protein</fullName>
    </recommendedName>
</protein>
<proteinExistence type="predicted"/>
<evidence type="ECO:0000313" key="1">
    <source>
        <dbReference type="EMBL" id="QDU94753.1"/>
    </source>
</evidence>
<sequence length="79" mass="8665">MVANNSPHTLAATTPIAVSSAGGGQAPQYRVQYAHAGQDLWRMHSLFRRREQAERCASELQKKGLAVRVVKYRICPSAA</sequence>
<accession>A0A518DSD4</accession>